<evidence type="ECO:0008006" key="6">
    <source>
        <dbReference type="Google" id="ProtNLM"/>
    </source>
</evidence>
<dbReference type="InterPro" id="IPR026043">
    <property type="entry name" value="NadR"/>
</dbReference>
<sequence>MQKQKKVLGEERRQFILSVLKDASKPITGSELAKRTNVSRQVIVNDVTLLKARSEPIIATSQGYMYLQASATESVEKTIACQHTPDEAEAELHIIVDHGVTVKDVTIEHLVYGDLTASIRVSNRKEVEQFIKKITSTGAAYLSQLTEGVHLHTLVATKEEQINEAEMALKQAGFLLDHCDIRE</sequence>
<feature type="binding site" evidence="1">
    <location>
        <position position="150"/>
    </location>
    <ligand>
        <name>Ni(2+)</name>
        <dbReference type="ChEBI" id="CHEBI:49786"/>
    </ligand>
</feature>
<dbReference type="InterPro" id="IPR013196">
    <property type="entry name" value="HTH_11"/>
</dbReference>
<gene>
    <name evidence="4" type="ORF">SAMN05421807_12512</name>
</gene>
<dbReference type="AlphaFoldDB" id="A0A1M5XDH1"/>
<feature type="binding site" evidence="1">
    <location>
        <position position="91"/>
    </location>
    <ligand>
        <name>Ni(2+)</name>
        <dbReference type="ChEBI" id="CHEBI:49786"/>
    </ligand>
</feature>
<dbReference type="Pfam" id="PF08279">
    <property type="entry name" value="HTH_11"/>
    <property type="match status" value="1"/>
</dbReference>
<dbReference type="Pfam" id="PF02829">
    <property type="entry name" value="3H"/>
    <property type="match status" value="1"/>
</dbReference>
<dbReference type="InterPro" id="IPR036390">
    <property type="entry name" value="WH_DNA-bd_sf"/>
</dbReference>
<evidence type="ECO:0000259" key="3">
    <source>
        <dbReference type="Pfam" id="PF08279"/>
    </source>
</evidence>
<dbReference type="RefSeq" id="WP_073013117.1">
    <property type="nucleotide sequence ID" value="NZ_FQXD01000025.1"/>
</dbReference>
<dbReference type="EMBL" id="FQXD01000025">
    <property type="protein sequence ID" value="SHH97915.1"/>
    <property type="molecule type" value="Genomic_DNA"/>
</dbReference>
<keyword evidence="5" id="KW-1185">Reference proteome</keyword>
<proteinExistence type="predicted"/>
<evidence type="ECO:0000313" key="4">
    <source>
        <dbReference type="EMBL" id="SHH97915.1"/>
    </source>
</evidence>
<feature type="domain" description="Helix-turn-helix type 11" evidence="3">
    <location>
        <begin position="12"/>
        <end position="64"/>
    </location>
</feature>
<reference evidence="5" key="1">
    <citation type="submission" date="2016-11" db="EMBL/GenBank/DDBJ databases">
        <authorList>
            <person name="Varghese N."/>
            <person name="Submissions S."/>
        </authorList>
    </citation>
    <scope>NUCLEOTIDE SEQUENCE [LARGE SCALE GENOMIC DNA]</scope>
    <source>
        <strain evidence="5">CGMCC 1.6496</strain>
    </source>
</reference>
<dbReference type="PIRSF" id="PIRSF037847">
    <property type="entry name" value="NiaR"/>
    <property type="match status" value="1"/>
</dbReference>
<dbReference type="PANTHER" id="PTHR40068">
    <property type="entry name" value="TRANSCRIPTION REPRESSOR NIAR-RELATED"/>
    <property type="match status" value="1"/>
</dbReference>
<feature type="domain" description="3H" evidence="2">
    <location>
        <begin position="79"/>
        <end position="175"/>
    </location>
</feature>
<dbReference type="OrthoDB" id="9792661at2"/>
<organism evidence="4 5">
    <name type="scientific">Virgibacillus chiguensis</name>
    <dbReference type="NCBI Taxonomy" id="411959"/>
    <lineage>
        <taxon>Bacteria</taxon>
        <taxon>Bacillati</taxon>
        <taxon>Bacillota</taxon>
        <taxon>Bacilli</taxon>
        <taxon>Bacillales</taxon>
        <taxon>Bacillaceae</taxon>
        <taxon>Virgibacillus</taxon>
    </lineage>
</organism>
<dbReference type="SUPFAM" id="SSF46785">
    <property type="entry name" value="Winged helix' DNA-binding domain"/>
    <property type="match status" value="1"/>
</dbReference>
<dbReference type="SUPFAM" id="SSF75500">
    <property type="entry name" value="Putative transcriptional regulator TM1602, C-terminal domain"/>
    <property type="match status" value="1"/>
</dbReference>
<dbReference type="Proteomes" id="UP000184079">
    <property type="component" value="Unassembled WGS sequence"/>
</dbReference>
<evidence type="ECO:0000313" key="5">
    <source>
        <dbReference type="Proteomes" id="UP000184079"/>
    </source>
</evidence>
<dbReference type="Gene3D" id="3.30.1340.20">
    <property type="entry name" value="3H domain"/>
    <property type="match status" value="1"/>
</dbReference>
<feature type="binding site" evidence="1">
    <location>
        <position position="83"/>
    </location>
    <ligand>
        <name>Ni(2+)</name>
        <dbReference type="ChEBI" id="CHEBI:49786"/>
    </ligand>
</feature>
<evidence type="ECO:0000256" key="1">
    <source>
        <dbReference type="PIRSR" id="PIRSR037847-1"/>
    </source>
</evidence>
<dbReference type="InterPro" id="IPR036388">
    <property type="entry name" value="WH-like_DNA-bd_sf"/>
</dbReference>
<keyword evidence="1" id="KW-0479">Metal-binding</keyword>
<feature type="binding site" evidence="1">
    <location>
        <position position="152"/>
    </location>
    <ligand>
        <name>Ni(2+)</name>
        <dbReference type="ChEBI" id="CHEBI:49786"/>
    </ligand>
</feature>
<evidence type="ECO:0000259" key="2">
    <source>
        <dbReference type="Pfam" id="PF02829"/>
    </source>
</evidence>
<dbReference type="InterPro" id="IPR004173">
    <property type="entry name" value="3H_domain"/>
</dbReference>
<dbReference type="Gene3D" id="1.10.10.10">
    <property type="entry name" value="Winged helix-like DNA-binding domain superfamily/Winged helix DNA-binding domain"/>
    <property type="match status" value="1"/>
</dbReference>
<dbReference type="InterPro" id="IPR035922">
    <property type="entry name" value="3H_dom_sf"/>
</dbReference>
<protein>
    <recommendedName>
        <fullName evidence="6">Transcription repressor NadR</fullName>
    </recommendedName>
</protein>
<dbReference type="PANTHER" id="PTHR40068:SF1">
    <property type="entry name" value="TRANSCRIPTION REPRESSOR NIAR-RELATED"/>
    <property type="match status" value="1"/>
</dbReference>
<dbReference type="GO" id="GO:0046872">
    <property type="term" value="F:metal ion binding"/>
    <property type="evidence" value="ECO:0007669"/>
    <property type="project" value="UniProtKB-KW"/>
</dbReference>
<keyword evidence="1" id="KW-0533">Nickel</keyword>
<accession>A0A1M5XDH1</accession>
<name>A0A1M5XDH1_9BACI</name>